<gene>
    <name evidence="2" type="ORF">AF331_11670</name>
</gene>
<evidence type="ECO:0000313" key="2">
    <source>
        <dbReference type="EMBL" id="KON84682.1"/>
    </source>
</evidence>
<dbReference type="RefSeq" id="WP_053428280.1">
    <property type="nucleotide sequence ID" value="NZ_JAUKEF010000003.1"/>
</dbReference>
<keyword evidence="1" id="KW-0472">Membrane</keyword>
<dbReference type="AlphaFoldDB" id="A0A0M0G572"/>
<keyword evidence="3" id="KW-1185">Reference proteome</keyword>
<evidence type="ECO:0000313" key="3">
    <source>
        <dbReference type="Proteomes" id="UP000037405"/>
    </source>
</evidence>
<comment type="caution">
    <text evidence="2">The sequence shown here is derived from an EMBL/GenBank/DDBJ whole genome shotgun (WGS) entry which is preliminary data.</text>
</comment>
<accession>A0A0M0G572</accession>
<sequence>MKELLTSEWRMSALAVLIFFGSIIGSVIGSLFVDVLFIPYILGTLTVAIVLVVINVVKVKSQSNGGRGESPKNQ</sequence>
<keyword evidence="1" id="KW-0812">Transmembrane</keyword>
<feature type="transmembrane region" description="Helical" evidence="1">
    <location>
        <begin position="38"/>
        <end position="57"/>
    </location>
</feature>
<feature type="transmembrane region" description="Helical" evidence="1">
    <location>
        <begin position="12"/>
        <end position="32"/>
    </location>
</feature>
<organism evidence="2 3">
    <name type="scientific">Rossellomorea marisflavi</name>
    <dbReference type="NCBI Taxonomy" id="189381"/>
    <lineage>
        <taxon>Bacteria</taxon>
        <taxon>Bacillati</taxon>
        <taxon>Bacillota</taxon>
        <taxon>Bacilli</taxon>
        <taxon>Bacillales</taxon>
        <taxon>Bacillaceae</taxon>
        <taxon>Rossellomorea</taxon>
    </lineage>
</organism>
<proteinExistence type="predicted"/>
<reference evidence="3" key="1">
    <citation type="submission" date="2015-07" db="EMBL/GenBank/DDBJ databases">
        <title>Fjat-14235 jcm11544.</title>
        <authorList>
            <person name="Liu B."/>
            <person name="Wang J."/>
            <person name="Zhu Y."/>
            <person name="Liu G."/>
            <person name="Chen Q."/>
            <person name="Chen Z."/>
            <person name="Lan J."/>
            <person name="Che J."/>
            <person name="Ge C."/>
            <person name="Shi H."/>
            <person name="Pan Z."/>
            <person name="Liu X."/>
        </authorList>
    </citation>
    <scope>NUCLEOTIDE SEQUENCE [LARGE SCALE GENOMIC DNA]</scope>
    <source>
        <strain evidence="3">JCM 11544</strain>
    </source>
</reference>
<dbReference type="PATRIC" id="fig|189381.12.peg.2354"/>
<name>A0A0M0G572_9BACI</name>
<dbReference type="EMBL" id="LGUE01000004">
    <property type="protein sequence ID" value="KON84682.1"/>
    <property type="molecule type" value="Genomic_DNA"/>
</dbReference>
<evidence type="ECO:0000256" key="1">
    <source>
        <dbReference type="SAM" id="Phobius"/>
    </source>
</evidence>
<dbReference type="Proteomes" id="UP000037405">
    <property type="component" value="Unassembled WGS sequence"/>
</dbReference>
<protein>
    <submittedName>
        <fullName evidence="2">Uncharacterized protein</fullName>
    </submittedName>
</protein>
<keyword evidence="1" id="KW-1133">Transmembrane helix</keyword>